<dbReference type="Pfam" id="PF02649">
    <property type="entry name" value="GCHY-1"/>
    <property type="match status" value="1"/>
</dbReference>
<dbReference type="InterPro" id="IPR022838">
    <property type="entry name" value="GTP_cyclohydrolase_FolE2"/>
</dbReference>
<proteinExistence type="inferred from homology"/>
<dbReference type="Gene3D" id="3.10.270.10">
    <property type="entry name" value="Urate Oxidase"/>
    <property type="match status" value="1"/>
</dbReference>
<evidence type="ECO:0000313" key="4">
    <source>
        <dbReference type="Proteomes" id="UP001628193"/>
    </source>
</evidence>
<dbReference type="HAMAP" id="MF_01527_B">
    <property type="entry name" value="GTP_cyclohydrol_B"/>
    <property type="match status" value="1"/>
</dbReference>
<protein>
    <recommendedName>
        <fullName evidence="2">GTP cyclohydrolase FolE2</fullName>
        <ecNumber evidence="2">3.5.4.16</ecNumber>
    </recommendedName>
</protein>
<comment type="pathway">
    <text evidence="2">Cofactor biosynthesis; 7,8-dihydroneopterin triphosphate biosynthesis; 7,8-dihydroneopterin triphosphate from GTP: step 1/1.</text>
</comment>
<sequence length="264" mass="30434">MEPLQDVQSQPDDRRLPIDRVGVKGIRYPIVVKDRSRGSQRTVASINMYVNLPHHFKGTHMSRFLEVLAEHDEAISVDSLPDLLHKVQDRLTAEEAHIELEFPYFLRKSAPVSGAAALMDYRVRFIGTLHKKRYRMILEVTVPVTTLCPCSKEISERGAHNQRSHVTVRVRFKKFVWVEEIIEQVESNASCQLYPILKRPDEKFVTEQAYDNPRFVEDMVRSVAATLDADPRISWFSVAAENFESIHNHSAYAFIESSREEETP</sequence>
<feature type="site" description="May be catalytically important" evidence="2">
    <location>
        <position position="148"/>
    </location>
</feature>
<dbReference type="GO" id="GO:0003934">
    <property type="term" value="F:GTP cyclohydrolase I activity"/>
    <property type="evidence" value="ECO:0007669"/>
    <property type="project" value="UniProtKB-EC"/>
</dbReference>
<evidence type="ECO:0000256" key="1">
    <source>
        <dbReference type="ARBA" id="ARBA00022801"/>
    </source>
</evidence>
<comment type="catalytic activity">
    <reaction evidence="2">
        <text>GTP + H2O = 7,8-dihydroneopterin 3'-triphosphate + formate + H(+)</text>
        <dbReference type="Rhea" id="RHEA:17473"/>
        <dbReference type="ChEBI" id="CHEBI:15377"/>
        <dbReference type="ChEBI" id="CHEBI:15378"/>
        <dbReference type="ChEBI" id="CHEBI:15740"/>
        <dbReference type="ChEBI" id="CHEBI:37565"/>
        <dbReference type="ChEBI" id="CHEBI:58462"/>
        <dbReference type="EC" id="3.5.4.16"/>
    </reaction>
</comment>
<keyword evidence="1 2" id="KW-0378">Hydrolase</keyword>
<keyword evidence="4" id="KW-1185">Reference proteome</keyword>
<accession>A0ABQ0C8T9</accession>
<dbReference type="NCBIfam" id="NF010200">
    <property type="entry name" value="PRK13674.1-1"/>
    <property type="match status" value="1"/>
</dbReference>
<gene>
    <name evidence="2 3" type="primary">folE2</name>
    <name evidence="3" type="ORF">SIID45300_01619</name>
</gene>
<dbReference type="PANTHER" id="PTHR36445">
    <property type="entry name" value="GTP CYCLOHYDROLASE MPTA"/>
    <property type="match status" value="1"/>
</dbReference>
<organism evidence="3 4">
    <name type="scientific">Candidatus Magnetaquiglobus chichijimensis</name>
    <dbReference type="NCBI Taxonomy" id="3141448"/>
    <lineage>
        <taxon>Bacteria</taxon>
        <taxon>Pseudomonadati</taxon>
        <taxon>Pseudomonadota</taxon>
        <taxon>Magnetococcia</taxon>
        <taxon>Magnetococcales</taxon>
        <taxon>Candidatus Magnetaquicoccaceae</taxon>
        <taxon>Candidatus Magnetaquiglobus</taxon>
    </lineage>
</organism>
<dbReference type="EC" id="3.5.4.16" evidence="2"/>
<evidence type="ECO:0000256" key="2">
    <source>
        <dbReference type="HAMAP-Rule" id="MF_01527"/>
    </source>
</evidence>
<dbReference type="RefSeq" id="WP_420904995.1">
    <property type="nucleotide sequence ID" value="NZ_BAAFGK010000004.1"/>
</dbReference>
<dbReference type="PANTHER" id="PTHR36445:SF1">
    <property type="entry name" value="GTP CYCLOHYDROLASE MPTA"/>
    <property type="match status" value="1"/>
</dbReference>
<evidence type="ECO:0000313" key="3">
    <source>
        <dbReference type="EMBL" id="GAB0057295.1"/>
    </source>
</evidence>
<dbReference type="Proteomes" id="UP001628193">
    <property type="component" value="Unassembled WGS sequence"/>
</dbReference>
<name>A0ABQ0C8T9_9PROT</name>
<comment type="caution">
    <text evidence="3">The sequence shown here is derived from an EMBL/GenBank/DDBJ whole genome shotgun (WGS) entry which is preliminary data.</text>
</comment>
<dbReference type="EMBL" id="BAAFGK010000004">
    <property type="protein sequence ID" value="GAB0057295.1"/>
    <property type="molecule type" value="Genomic_DNA"/>
</dbReference>
<dbReference type="InterPro" id="IPR003801">
    <property type="entry name" value="GTP_cyclohydrolase_FolE2/MptA"/>
</dbReference>
<comment type="similarity">
    <text evidence="2">Belongs to the GTP cyclohydrolase IV family.</text>
</comment>
<reference evidence="3 4" key="2">
    <citation type="submission" date="2024-09" db="EMBL/GenBank/DDBJ databases">
        <title>Draft genome sequence of Candidatus Magnetaquicoccaceae bacterium FCR-1.</title>
        <authorList>
            <person name="Shimoshige H."/>
            <person name="Shimamura S."/>
            <person name="Taoka A."/>
            <person name="Kobayashi H."/>
            <person name="Maekawa T."/>
        </authorList>
    </citation>
    <scope>NUCLEOTIDE SEQUENCE [LARGE SCALE GENOMIC DNA]</scope>
    <source>
        <strain evidence="3 4">FCR-1</strain>
    </source>
</reference>
<comment type="function">
    <text evidence="2">Converts GTP to 7,8-dihydroneopterin triphosphate.</text>
</comment>
<reference evidence="3 4" key="1">
    <citation type="submission" date="2024-05" db="EMBL/GenBank/DDBJ databases">
        <authorList>
            <consortium name="Candidatus Magnetaquicoccaceae bacterium FCR-1 genome sequencing consortium"/>
            <person name="Shimoshige H."/>
            <person name="Shimamura S."/>
            <person name="Taoka A."/>
            <person name="Kobayashi H."/>
            <person name="Maekawa T."/>
        </authorList>
    </citation>
    <scope>NUCLEOTIDE SEQUENCE [LARGE SCALE GENOMIC DNA]</scope>
    <source>
        <strain evidence="3 4">FCR-1</strain>
    </source>
</reference>